<accession>A0ACC3TEC3</accession>
<evidence type="ECO:0000313" key="2">
    <source>
        <dbReference type="Proteomes" id="UP001489719"/>
    </source>
</evidence>
<protein>
    <submittedName>
        <fullName evidence="1">Amino acid permease-domain-containing protein</fullName>
    </submittedName>
</protein>
<proteinExistence type="predicted"/>
<reference evidence="2" key="1">
    <citation type="journal article" date="2024" name="Front. Bioeng. Biotechnol.">
        <title>Genome-scale model development and genomic sequencing of the oleaginous clade Lipomyces.</title>
        <authorList>
            <person name="Czajka J.J."/>
            <person name="Han Y."/>
            <person name="Kim J."/>
            <person name="Mondo S.J."/>
            <person name="Hofstad B.A."/>
            <person name="Robles A."/>
            <person name="Haridas S."/>
            <person name="Riley R."/>
            <person name="LaButti K."/>
            <person name="Pangilinan J."/>
            <person name="Andreopoulos W."/>
            <person name="Lipzen A."/>
            <person name="Yan J."/>
            <person name="Wang M."/>
            <person name="Ng V."/>
            <person name="Grigoriev I.V."/>
            <person name="Spatafora J.W."/>
            <person name="Magnuson J.K."/>
            <person name="Baker S.E."/>
            <person name="Pomraning K.R."/>
        </authorList>
    </citation>
    <scope>NUCLEOTIDE SEQUENCE [LARGE SCALE GENOMIC DNA]</scope>
    <source>
        <strain evidence="2">CBS 10300</strain>
    </source>
</reference>
<organism evidence="1 2">
    <name type="scientific">Lipomyces orientalis</name>
    <dbReference type="NCBI Taxonomy" id="1233043"/>
    <lineage>
        <taxon>Eukaryota</taxon>
        <taxon>Fungi</taxon>
        <taxon>Dikarya</taxon>
        <taxon>Ascomycota</taxon>
        <taxon>Saccharomycotina</taxon>
        <taxon>Lipomycetes</taxon>
        <taxon>Lipomycetales</taxon>
        <taxon>Lipomycetaceae</taxon>
        <taxon>Lipomyces</taxon>
    </lineage>
</organism>
<dbReference type="Proteomes" id="UP001489719">
    <property type="component" value="Unassembled WGS sequence"/>
</dbReference>
<evidence type="ECO:0000313" key="1">
    <source>
        <dbReference type="EMBL" id="KAK9319226.1"/>
    </source>
</evidence>
<keyword evidence="2" id="KW-1185">Reference proteome</keyword>
<dbReference type="EMBL" id="MU970210">
    <property type="protein sequence ID" value="KAK9319226.1"/>
    <property type="molecule type" value="Genomic_DNA"/>
</dbReference>
<comment type="caution">
    <text evidence="1">The sequence shown here is derived from an EMBL/GenBank/DDBJ whole genome shotgun (WGS) entry which is preliminary data.</text>
</comment>
<sequence>MSLSSFAKKCLVPIMGMAKDPHGPVESTYDGDFDGTPVEQENPLGYNVDTFTAVYLVISGVVGTGIFATPGSILRSMGSVGASYVLWVSGFIVALFQVFIYIEYVTYFKKRSGGEVAYLEQAYPRPKFLIPTLFAAVTVVFSYLNSSALAFGQFVLNAAQVNPTTWKERGIGVGVLSAVAIGAALSTKWSLKVSNVLGFVKVVTLLFISISGLVVLGGHTRVKDPQANFKMAWEGTTTDPQAIANAIIKASFSYGGFQYAFNVVGESKNPMKIYRYFVPGTMLLIFILYILVVTALLAGGGSIQDIKGGNNLAATLFFRNAFGNENSVKALDSLVALSALGHLIAAVVSQSRALRECGRQGVLPFPKFWVQSKPFGTPIGPLFIVWLVDVIVMIAPPAGDAYNFIVDLGGFSGYIFSLILVIGLLLVRQQRKSKGLGCVGWKTPLPIIIITILFDTFVIAISFVPPSNGTLVGSDVSFFYAPYAIVSIGVIGLCIFYYLVWSKVLPKVGGYQQRYLNYSLSNGELGRTVIKIPNYQVAEWDDTHQPEDIVDLAGESVEEFLKSGGIALRQRTNVIVPLESKESDRV</sequence>
<name>A0ACC3TEC3_9ASCO</name>
<gene>
    <name evidence="1" type="ORF">V1517DRAFT_266669</name>
</gene>